<dbReference type="NCBIfam" id="TIGR02866">
    <property type="entry name" value="CoxB"/>
    <property type="match status" value="1"/>
</dbReference>
<dbReference type="CDD" id="cd04213">
    <property type="entry name" value="CuRO_CcO_Caa3_II"/>
    <property type="match status" value="1"/>
</dbReference>
<dbReference type="EC" id="1.7.2.4" evidence="9"/>
<keyword evidence="16" id="KW-0249">Electron transport</keyword>
<evidence type="ECO:0000256" key="8">
    <source>
        <dbReference type="ARBA" id="ARBA00011738"/>
    </source>
</evidence>
<evidence type="ECO:0000256" key="11">
    <source>
        <dbReference type="ARBA" id="ARBA00022448"/>
    </source>
</evidence>
<dbReference type="InterPro" id="IPR002429">
    <property type="entry name" value="CcO_II-like_C"/>
</dbReference>
<evidence type="ECO:0000256" key="4">
    <source>
        <dbReference type="ARBA" id="ARBA00004779"/>
    </source>
</evidence>
<dbReference type="PROSITE" id="PS51318">
    <property type="entry name" value="TAT"/>
    <property type="match status" value="1"/>
</dbReference>
<comment type="catalytic activity">
    <reaction evidence="25">
        <text>4 Fe(II)-[cytochrome c] + O2 + 8 H(+)(in) = 4 Fe(III)-[cytochrome c] + 2 H2O + 4 H(+)(out)</text>
        <dbReference type="Rhea" id="RHEA:11436"/>
        <dbReference type="Rhea" id="RHEA-COMP:10350"/>
        <dbReference type="Rhea" id="RHEA-COMP:14399"/>
        <dbReference type="ChEBI" id="CHEBI:15377"/>
        <dbReference type="ChEBI" id="CHEBI:15378"/>
        <dbReference type="ChEBI" id="CHEBI:15379"/>
        <dbReference type="ChEBI" id="CHEBI:29033"/>
        <dbReference type="ChEBI" id="CHEBI:29034"/>
        <dbReference type="EC" id="7.1.1.9"/>
    </reaction>
</comment>
<dbReference type="PROSITE" id="PS50857">
    <property type="entry name" value="COX2_CUA"/>
    <property type="match status" value="1"/>
</dbReference>
<evidence type="ECO:0000256" key="10">
    <source>
        <dbReference type="ARBA" id="ARBA00016560"/>
    </source>
</evidence>
<dbReference type="SUPFAM" id="SSF49503">
    <property type="entry name" value="Cupredoxins"/>
    <property type="match status" value="1"/>
</dbReference>
<dbReference type="InterPro" id="IPR001505">
    <property type="entry name" value="Copper_CuA"/>
</dbReference>
<dbReference type="InterPro" id="IPR034236">
    <property type="entry name" value="CuRO_CcO_Caa3_II"/>
</dbReference>
<evidence type="ECO:0000313" key="33">
    <source>
        <dbReference type="Proteomes" id="UP000239772"/>
    </source>
</evidence>
<dbReference type="InterPro" id="IPR009056">
    <property type="entry name" value="Cyt_c-like_dom"/>
</dbReference>
<evidence type="ECO:0000256" key="29">
    <source>
        <dbReference type="SAM" id="SignalP"/>
    </source>
</evidence>
<keyword evidence="29" id="KW-0732">Signal</keyword>
<dbReference type="AlphaFoldDB" id="A0A2T1HLU8"/>
<evidence type="ECO:0000256" key="12">
    <source>
        <dbReference type="ARBA" id="ARBA00022617"/>
    </source>
</evidence>
<dbReference type="InterPro" id="IPR045187">
    <property type="entry name" value="CcO_II"/>
</dbReference>
<protein>
    <recommendedName>
        <fullName evidence="10">Nitrous-oxide reductase</fullName>
        <ecNumber evidence="9">1.7.2.4</ecNumber>
    </recommendedName>
    <alternativeName>
        <fullName evidence="23">Cytochrome aa3 subunit 2</fullName>
    </alternativeName>
    <alternativeName>
        <fullName evidence="22">N(2)OR</fullName>
    </alternativeName>
    <alternativeName>
        <fullName evidence="24">N2O reductase</fullName>
    </alternativeName>
</protein>
<keyword evidence="13" id="KW-0679">Respiratory chain</keyword>
<dbReference type="PROSITE" id="PS51007">
    <property type="entry name" value="CYTC"/>
    <property type="match status" value="1"/>
</dbReference>
<comment type="catalytic activity">
    <reaction evidence="26">
        <text>N2 + 2 Fe(III)-[cytochrome c] + H2O = nitrous oxide + 2 Fe(II)-[cytochrome c] + 2 H(+)</text>
        <dbReference type="Rhea" id="RHEA:43108"/>
        <dbReference type="Rhea" id="RHEA-COMP:10350"/>
        <dbReference type="Rhea" id="RHEA-COMP:14399"/>
        <dbReference type="ChEBI" id="CHEBI:15377"/>
        <dbReference type="ChEBI" id="CHEBI:15378"/>
        <dbReference type="ChEBI" id="CHEBI:17045"/>
        <dbReference type="ChEBI" id="CHEBI:17997"/>
        <dbReference type="ChEBI" id="CHEBI:29033"/>
        <dbReference type="ChEBI" id="CHEBI:29034"/>
        <dbReference type="EC" id="1.7.2.4"/>
    </reaction>
</comment>
<dbReference type="Pfam" id="PF00116">
    <property type="entry name" value="COX2"/>
    <property type="match status" value="1"/>
</dbReference>
<dbReference type="RefSeq" id="WP_106340453.1">
    <property type="nucleotide sequence ID" value="NZ_PVZS01000045.1"/>
</dbReference>
<keyword evidence="18 27" id="KW-0408">Iron</keyword>
<comment type="subcellular location">
    <subcellularLocation>
        <location evidence="3">Membrane</location>
        <topology evidence="3">Multi-pass membrane protein</topology>
    </subcellularLocation>
</comment>
<comment type="function">
    <text evidence="2">Nitrous-oxide reductase is part of a bacterial respiratory system which is activated under anaerobic conditions in the presence of nitrate or nitrous oxide.</text>
</comment>
<dbReference type="GO" id="GO:0020037">
    <property type="term" value="F:heme binding"/>
    <property type="evidence" value="ECO:0007669"/>
    <property type="project" value="InterPro"/>
</dbReference>
<dbReference type="GO" id="GO:0050304">
    <property type="term" value="F:nitrous-oxide reductase activity"/>
    <property type="evidence" value="ECO:0007669"/>
    <property type="project" value="UniProtKB-EC"/>
</dbReference>
<evidence type="ECO:0000256" key="3">
    <source>
        <dbReference type="ARBA" id="ARBA00004141"/>
    </source>
</evidence>
<accession>A0A2T1HLU8</accession>
<evidence type="ECO:0000256" key="7">
    <source>
        <dbReference type="ARBA" id="ARBA00010372"/>
    </source>
</evidence>
<evidence type="ECO:0000256" key="19">
    <source>
        <dbReference type="ARBA" id="ARBA00023008"/>
    </source>
</evidence>
<evidence type="ECO:0000256" key="15">
    <source>
        <dbReference type="ARBA" id="ARBA00022723"/>
    </source>
</evidence>
<evidence type="ECO:0000256" key="18">
    <source>
        <dbReference type="ARBA" id="ARBA00023004"/>
    </source>
</evidence>
<dbReference type="GO" id="GO:0016020">
    <property type="term" value="C:membrane"/>
    <property type="evidence" value="ECO:0007669"/>
    <property type="project" value="UniProtKB-SubCell"/>
</dbReference>
<feature type="transmembrane region" description="Helical" evidence="28">
    <location>
        <begin position="99"/>
        <end position="122"/>
    </location>
</feature>
<comment type="caution">
    <text evidence="32">The sequence shown here is derived from an EMBL/GenBank/DDBJ whole genome shotgun (WGS) entry which is preliminary data.</text>
</comment>
<dbReference type="Gene3D" id="2.60.40.420">
    <property type="entry name" value="Cupredoxins - blue copper proteins"/>
    <property type="match status" value="1"/>
</dbReference>
<dbReference type="GO" id="GO:0004129">
    <property type="term" value="F:cytochrome-c oxidase activity"/>
    <property type="evidence" value="ECO:0007669"/>
    <property type="project" value="UniProtKB-EC"/>
</dbReference>
<keyword evidence="14 28" id="KW-0812">Transmembrane</keyword>
<feature type="domain" description="Cytochrome c" evidence="31">
    <location>
        <begin position="260"/>
        <end position="350"/>
    </location>
</feature>
<evidence type="ECO:0000256" key="24">
    <source>
        <dbReference type="ARBA" id="ARBA00032847"/>
    </source>
</evidence>
<feature type="domain" description="Cytochrome oxidase subunit II copper A binding" evidence="30">
    <location>
        <begin position="133"/>
        <end position="249"/>
    </location>
</feature>
<dbReference type="SUPFAM" id="SSF46626">
    <property type="entry name" value="Cytochrome c"/>
    <property type="match status" value="1"/>
</dbReference>
<keyword evidence="15 27" id="KW-0479">Metal-binding</keyword>
<feature type="signal peptide" evidence="29">
    <location>
        <begin position="1"/>
        <end position="27"/>
    </location>
</feature>
<evidence type="ECO:0000256" key="17">
    <source>
        <dbReference type="ARBA" id="ARBA00022989"/>
    </source>
</evidence>
<dbReference type="GO" id="GO:0042773">
    <property type="term" value="P:ATP synthesis coupled electron transport"/>
    <property type="evidence" value="ECO:0007669"/>
    <property type="project" value="TreeGrafter"/>
</dbReference>
<keyword evidence="19" id="KW-0186">Copper</keyword>
<evidence type="ECO:0000256" key="20">
    <source>
        <dbReference type="ARBA" id="ARBA00023136"/>
    </source>
</evidence>
<evidence type="ECO:0000256" key="13">
    <source>
        <dbReference type="ARBA" id="ARBA00022660"/>
    </source>
</evidence>
<keyword evidence="17 28" id="KW-1133">Transmembrane helix</keyword>
<dbReference type="InterPro" id="IPR014222">
    <property type="entry name" value="Cyt_c_oxidase_su2"/>
</dbReference>
<comment type="similarity">
    <text evidence="5">In the C-terminal section; belongs to the cytochrome c oxidase subunit 2 family.</text>
</comment>
<dbReference type="PANTHER" id="PTHR22888:SF9">
    <property type="entry name" value="CYTOCHROME C OXIDASE SUBUNIT 2"/>
    <property type="match status" value="1"/>
</dbReference>
<evidence type="ECO:0000256" key="25">
    <source>
        <dbReference type="ARBA" id="ARBA00047816"/>
    </source>
</evidence>
<evidence type="ECO:0000256" key="16">
    <source>
        <dbReference type="ARBA" id="ARBA00022982"/>
    </source>
</evidence>
<comment type="cofactor">
    <cofactor evidence="1">
        <name>Ca(2+)</name>
        <dbReference type="ChEBI" id="CHEBI:29108"/>
    </cofactor>
</comment>
<organism evidence="32 33">
    <name type="scientific">Alsobacter soli</name>
    <dbReference type="NCBI Taxonomy" id="2109933"/>
    <lineage>
        <taxon>Bacteria</taxon>
        <taxon>Pseudomonadati</taxon>
        <taxon>Pseudomonadota</taxon>
        <taxon>Alphaproteobacteria</taxon>
        <taxon>Hyphomicrobiales</taxon>
        <taxon>Alsobacteraceae</taxon>
        <taxon>Alsobacter</taxon>
    </lineage>
</organism>
<evidence type="ECO:0000259" key="30">
    <source>
        <dbReference type="PROSITE" id="PS50857"/>
    </source>
</evidence>
<comment type="similarity">
    <text evidence="7">Belongs to the NosZ family.</text>
</comment>
<evidence type="ECO:0000259" key="31">
    <source>
        <dbReference type="PROSITE" id="PS51007"/>
    </source>
</evidence>
<dbReference type="InterPro" id="IPR036909">
    <property type="entry name" value="Cyt_c-like_dom_sf"/>
</dbReference>
<dbReference type="EMBL" id="PVZS01000045">
    <property type="protein sequence ID" value="PSC02623.1"/>
    <property type="molecule type" value="Genomic_DNA"/>
</dbReference>
<evidence type="ECO:0000256" key="21">
    <source>
        <dbReference type="ARBA" id="ARBA00024688"/>
    </source>
</evidence>
<keyword evidence="20 28" id="KW-0472">Membrane</keyword>
<evidence type="ECO:0000256" key="27">
    <source>
        <dbReference type="PROSITE-ProRule" id="PRU00433"/>
    </source>
</evidence>
<dbReference type="InterPro" id="IPR006311">
    <property type="entry name" value="TAT_signal"/>
</dbReference>
<feature type="transmembrane region" description="Helical" evidence="28">
    <location>
        <begin position="51"/>
        <end position="75"/>
    </location>
</feature>
<dbReference type="GO" id="GO:0019333">
    <property type="term" value="P:denitrification pathway"/>
    <property type="evidence" value="ECO:0007669"/>
    <property type="project" value="UniProtKB-UniPathway"/>
</dbReference>
<sequence length="350" mass="37753">MRNARRAIVAGSGMAAALLAAPRPACALGWADFPMNYLTTAGVKERPVVALTWGLMGISIAVIVLISLFVLVGVLRRRNTDVSLPEATRIPVVRPRSGLAWISIGVGVSTVVLLGMMGWTAVTMAKIARPPVDPAVTIEIRARQWWWDARYESGDPTRIVDVANEIHIPVGKAVEFKLQSDDVIHSFWIPALGGKTDVIPGQTNMTWLQAERPGVYRGQCAEYCGKQHGHMGIVVVADVPEDFQAWLDGQISPAREAASQQVAEGRDRFIQRCGACHTVRGTRAGGALGPDLTHLMSRGSLAAATLPNKIAYLSGWIANPQTIKPGAQMPNLEISGPELASIRSYLETLK</sequence>
<dbReference type="OrthoDB" id="9781261at2"/>
<dbReference type="PROSITE" id="PS00078">
    <property type="entry name" value="COX2"/>
    <property type="match status" value="1"/>
</dbReference>
<dbReference type="Pfam" id="PF00034">
    <property type="entry name" value="Cytochrom_C"/>
    <property type="match status" value="1"/>
</dbReference>
<name>A0A2T1HLU8_9HYPH</name>
<reference evidence="33" key="1">
    <citation type="submission" date="2018-03" db="EMBL/GenBank/DDBJ databases">
        <authorList>
            <person name="Sun L."/>
            <person name="Liu H."/>
            <person name="Chen W."/>
            <person name="Huang K."/>
            <person name="Liu W."/>
            <person name="Gao X."/>
        </authorList>
    </citation>
    <scope>NUCLEOTIDE SEQUENCE [LARGE SCALE GENOMIC DNA]</scope>
    <source>
        <strain evidence="33">SH9</strain>
    </source>
</reference>
<evidence type="ECO:0000256" key="5">
    <source>
        <dbReference type="ARBA" id="ARBA00006790"/>
    </source>
</evidence>
<comment type="pathway">
    <text evidence="4">Nitrogen metabolism; nitrate reduction (denitrification); dinitrogen from nitrate: step 4/4.</text>
</comment>
<keyword evidence="11" id="KW-0813">Transport</keyword>
<evidence type="ECO:0000256" key="28">
    <source>
        <dbReference type="SAM" id="Phobius"/>
    </source>
</evidence>
<dbReference type="InterPro" id="IPR008972">
    <property type="entry name" value="Cupredoxin"/>
</dbReference>
<evidence type="ECO:0000256" key="2">
    <source>
        <dbReference type="ARBA" id="ARBA00003034"/>
    </source>
</evidence>
<comment type="subunit">
    <text evidence="8">Homodimer.</text>
</comment>
<dbReference type="PANTHER" id="PTHR22888">
    <property type="entry name" value="CYTOCHROME C OXIDASE, SUBUNIT II"/>
    <property type="match status" value="1"/>
</dbReference>
<evidence type="ECO:0000256" key="26">
    <source>
        <dbReference type="ARBA" id="ARBA00049555"/>
    </source>
</evidence>
<dbReference type="UniPathway" id="UPA00652">
    <property type="reaction ID" value="UER00709"/>
</dbReference>
<dbReference type="Proteomes" id="UP000239772">
    <property type="component" value="Unassembled WGS sequence"/>
</dbReference>
<gene>
    <name evidence="32" type="primary">coxB</name>
    <name evidence="32" type="ORF">SLNSH_23100</name>
</gene>
<dbReference type="GO" id="GO:0005507">
    <property type="term" value="F:copper ion binding"/>
    <property type="evidence" value="ECO:0007669"/>
    <property type="project" value="InterPro"/>
</dbReference>
<keyword evidence="12 27" id="KW-0349">Heme</keyword>
<evidence type="ECO:0000256" key="6">
    <source>
        <dbReference type="ARBA" id="ARBA00007866"/>
    </source>
</evidence>
<feature type="chain" id="PRO_5015659848" description="Nitrous-oxide reductase" evidence="29">
    <location>
        <begin position="28"/>
        <end position="350"/>
    </location>
</feature>
<evidence type="ECO:0000256" key="1">
    <source>
        <dbReference type="ARBA" id="ARBA00001913"/>
    </source>
</evidence>
<evidence type="ECO:0000256" key="14">
    <source>
        <dbReference type="ARBA" id="ARBA00022692"/>
    </source>
</evidence>
<evidence type="ECO:0000256" key="23">
    <source>
        <dbReference type="ARBA" id="ARBA00031399"/>
    </source>
</evidence>
<evidence type="ECO:0000256" key="9">
    <source>
        <dbReference type="ARBA" id="ARBA00011896"/>
    </source>
</evidence>
<evidence type="ECO:0000313" key="32">
    <source>
        <dbReference type="EMBL" id="PSC02623.1"/>
    </source>
</evidence>
<proteinExistence type="inferred from homology"/>
<keyword evidence="33" id="KW-1185">Reference proteome</keyword>
<evidence type="ECO:0000256" key="22">
    <source>
        <dbReference type="ARBA" id="ARBA00031077"/>
    </source>
</evidence>
<comment type="similarity">
    <text evidence="6">Belongs to the cytochrome c oxidase subunit 2 family.</text>
</comment>
<comment type="function">
    <text evidence="21">Subunits I and II form the functional core of the enzyme complex. Electrons originating in cytochrome c are transferred via heme a and Cu(A) to the binuclear center formed by heme a3 and Cu(B).</text>
</comment>